<dbReference type="EMBL" id="JABMIG020000093">
    <property type="protein sequence ID" value="KAL3793204.1"/>
    <property type="molecule type" value="Genomic_DNA"/>
</dbReference>
<dbReference type="InterPro" id="IPR036627">
    <property type="entry name" value="CobW-likC_sf"/>
</dbReference>
<organism evidence="7 8">
    <name type="scientific">Cyclotella cryptica</name>
    <dbReference type="NCBI Taxonomy" id="29204"/>
    <lineage>
        <taxon>Eukaryota</taxon>
        <taxon>Sar</taxon>
        <taxon>Stramenopiles</taxon>
        <taxon>Ochrophyta</taxon>
        <taxon>Bacillariophyta</taxon>
        <taxon>Coscinodiscophyceae</taxon>
        <taxon>Thalassiosirophycidae</taxon>
        <taxon>Stephanodiscales</taxon>
        <taxon>Stephanodiscaceae</taxon>
        <taxon>Cyclotella</taxon>
    </lineage>
</organism>
<dbReference type="CDD" id="cd03112">
    <property type="entry name" value="CobW-like"/>
    <property type="match status" value="1"/>
</dbReference>
<protein>
    <recommendedName>
        <fullName evidence="6">CobW C-terminal domain-containing protein</fullName>
    </recommendedName>
</protein>
<feature type="domain" description="CobW C-terminal" evidence="6">
    <location>
        <begin position="325"/>
        <end position="487"/>
    </location>
</feature>
<dbReference type="GO" id="GO:0016787">
    <property type="term" value="F:hydrolase activity"/>
    <property type="evidence" value="ECO:0007669"/>
    <property type="project" value="UniProtKB-KW"/>
</dbReference>
<comment type="catalytic activity">
    <reaction evidence="5">
        <text>GTP + H2O = GDP + phosphate + H(+)</text>
        <dbReference type="Rhea" id="RHEA:19669"/>
        <dbReference type="ChEBI" id="CHEBI:15377"/>
        <dbReference type="ChEBI" id="CHEBI:15378"/>
        <dbReference type="ChEBI" id="CHEBI:37565"/>
        <dbReference type="ChEBI" id="CHEBI:43474"/>
        <dbReference type="ChEBI" id="CHEBI:58189"/>
    </reaction>
    <physiologicalReaction direction="left-to-right" evidence="5">
        <dbReference type="Rhea" id="RHEA:19670"/>
    </physiologicalReaction>
</comment>
<dbReference type="AlphaFoldDB" id="A0ABD3PZR9"/>
<dbReference type="PANTHER" id="PTHR43603">
    <property type="entry name" value="COBW DOMAIN-CONTAINING PROTEIN DDB_G0274527"/>
    <property type="match status" value="1"/>
</dbReference>
<evidence type="ECO:0000256" key="1">
    <source>
        <dbReference type="ARBA" id="ARBA00022741"/>
    </source>
</evidence>
<evidence type="ECO:0000256" key="3">
    <source>
        <dbReference type="ARBA" id="ARBA00023186"/>
    </source>
</evidence>
<dbReference type="InterPro" id="IPR051927">
    <property type="entry name" value="Zn_Chap_cDPG_Synth"/>
</dbReference>
<keyword evidence="1" id="KW-0547">Nucleotide-binding</keyword>
<evidence type="ECO:0000256" key="2">
    <source>
        <dbReference type="ARBA" id="ARBA00022801"/>
    </source>
</evidence>
<dbReference type="InterPro" id="IPR003495">
    <property type="entry name" value="CobW/HypB/UreG_nucleotide-bd"/>
</dbReference>
<comment type="similarity">
    <text evidence="4">Belongs to the SIMIBI class G3E GTPase family. ZNG1 subfamily.</text>
</comment>
<keyword evidence="8" id="KW-1185">Reference proteome</keyword>
<dbReference type="Gene3D" id="3.40.50.300">
    <property type="entry name" value="P-loop containing nucleotide triphosphate hydrolases"/>
    <property type="match status" value="1"/>
</dbReference>
<evidence type="ECO:0000313" key="8">
    <source>
        <dbReference type="Proteomes" id="UP001516023"/>
    </source>
</evidence>
<evidence type="ECO:0000313" key="7">
    <source>
        <dbReference type="EMBL" id="KAL3793204.1"/>
    </source>
</evidence>
<dbReference type="InterPro" id="IPR011629">
    <property type="entry name" value="CobW-like_C"/>
</dbReference>
<proteinExistence type="inferred from homology"/>
<dbReference type="SUPFAM" id="SSF52540">
    <property type="entry name" value="P-loop containing nucleoside triphosphate hydrolases"/>
    <property type="match status" value="1"/>
</dbReference>
<dbReference type="SMART" id="SM00833">
    <property type="entry name" value="CobW_C"/>
    <property type="match status" value="1"/>
</dbReference>
<reference evidence="7 8" key="1">
    <citation type="journal article" date="2020" name="G3 (Bethesda)">
        <title>Improved Reference Genome for Cyclotella cryptica CCMP332, a Model for Cell Wall Morphogenesis, Salinity Adaptation, and Lipid Production in Diatoms (Bacillariophyta).</title>
        <authorList>
            <person name="Roberts W.R."/>
            <person name="Downey K.M."/>
            <person name="Ruck E.C."/>
            <person name="Traller J.C."/>
            <person name="Alverson A.J."/>
        </authorList>
    </citation>
    <scope>NUCLEOTIDE SEQUENCE [LARGE SCALE GENOMIC DNA]</scope>
    <source>
        <strain evidence="7 8">CCMP332</strain>
    </source>
</reference>
<keyword evidence="3" id="KW-0143">Chaperone</keyword>
<evidence type="ECO:0000256" key="5">
    <source>
        <dbReference type="ARBA" id="ARBA00049117"/>
    </source>
</evidence>
<comment type="caution">
    <text evidence="7">The sequence shown here is derived from an EMBL/GenBank/DDBJ whole genome shotgun (WGS) entry which is preliminary data.</text>
</comment>
<dbReference type="Proteomes" id="UP001516023">
    <property type="component" value="Unassembled WGS sequence"/>
</dbReference>
<sequence>MKIDSSKSDCILPPNKRRCVDNSADAKLKILPVTLLSGFLGAGKTTLLKHILQSKNNEIKFAIIVNDMGALNLDAEEIKKHKLIQEKQEMVEMHNGCICCTLRGDLLKTVKQLAEDKKYDYLVIESTGISEPLPVAQTFAMDVNGDNEEQDHDGEDDDQDQAQDFEPLSAYARLDTLVTVIDAFNFSSILGNVESQADRENFFGDTEQETEESDESIVRLLIDQIEFANVILLNKIDLLSDRDKSVESQIKAICGLVKKLNPKATVLIPERPKFEEFDVNSIVSTGLFDMEEAQESAGWIAEASLRFMRCLEKPFHTPETEEYGINSFVFRNNERPFHPERLERIFKNFGTGLLNEISGKKGQNAEERGIFASVVRAKGELWLSNADCCPVDVHSAGRQLVMTPAGNGRPWIAKVLEKHPYGDPESENSKEEDLAAWAAFDLTNDVLEELKASSQWTERFGDRRSELVFIGIKLDSKRLMKELEGALLNDEEFNVDEKNRKRVWSSELTDPFFDGTSLWDLGDVFGEESQDELEAPLAEMES</sequence>
<dbReference type="InterPro" id="IPR027417">
    <property type="entry name" value="P-loop_NTPase"/>
</dbReference>
<dbReference type="Gene3D" id="3.30.1220.10">
    <property type="entry name" value="CobW-like, C-terminal domain"/>
    <property type="match status" value="1"/>
</dbReference>
<name>A0ABD3PZR9_9STRA</name>
<dbReference type="GO" id="GO:0000166">
    <property type="term" value="F:nucleotide binding"/>
    <property type="evidence" value="ECO:0007669"/>
    <property type="project" value="UniProtKB-KW"/>
</dbReference>
<dbReference type="Pfam" id="PF02492">
    <property type="entry name" value="cobW"/>
    <property type="match status" value="2"/>
</dbReference>
<keyword evidence="2" id="KW-0378">Hydrolase</keyword>
<dbReference type="SUPFAM" id="SSF90002">
    <property type="entry name" value="Hypothetical protein YjiA, C-terminal domain"/>
    <property type="match status" value="1"/>
</dbReference>
<gene>
    <name evidence="7" type="ORF">HJC23_000746</name>
</gene>
<dbReference type="Pfam" id="PF07683">
    <property type="entry name" value="CobW_C"/>
    <property type="match status" value="1"/>
</dbReference>
<evidence type="ECO:0000259" key="6">
    <source>
        <dbReference type="SMART" id="SM00833"/>
    </source>
</evidence>
<accession>A0ABD3PZR9</accession>
<evidence type="ECO:0000256" key="4">
    <source>
        <dbReference type="ARBA" id="ARBA00034320"/>
    </source>
</evidence>
<dbReference type="PANTHER" id="PTHR43603:SF1">
    <property type="entry name" value="ZINC-REGULATED GTPASE METALLOPROTEIN ACTIVATOR 1"/>
    <property type="match status" value="1"/>
</dbReference>